<evidence type="ECO:0000313" key="4">
    <source>
        <dbReference type="Proteomes" id="UP000094652"/>
    </source>
</evidence>
<dbReference type="InterPro" id="IPR036986">
    <property type="entry name" value="S4_RNA-bd_sf"/>
</dbReference>
<dbReference type="Gene3D" id="3.30.70.330">
    <property type="match status" value="1"/>
</dbReference>
<proteinExistence type="predicted"/>
<reference evidence="4" key="1">
    <citation type="submission" date="2016-09" db="EMBL/GenBank/DDBJ databases">
        <title>Genomics of Clostridium taeniosporum, an organism which forms endospores with ribbon-like appendages.</title>
        <authorList>
            <person name="Walker J.R."/>
        </authorList>
    </citation>
    <scope>NUCLEOTIDE SEQUENCE [LARGE SCALE GENOMIC DNA]</scope>
    <source>
        <strain evidence="4">1/k</strain>
    </source>
</reference>
<feature type="domain" description="RNA-binding S4" evidence="2">
    <location>
        <begin position="178"/>
        <end position="239"/>
    </location>
</feature>
<dbReference type="OrthoDB" id="9812787at2"/>
<dbReference type="InterPro" id="IPR012677">
    <property type="entry name" value="Nucleotide-bd_a/b_plait_sf"/>
</dbReference>
<dbReference type="AlphaFoldDB" id="A0A1D7XKT7"/>
<dbReference type="KEGG" id="ctae:BGI42_09440"/>
<dbReference type="SMART" id="SM00363">
    <property type="entry name" value="S4"/>
    <property type="match status" value="1"/>
</dbReference>
<evidence type="ECO:0000259" key="2">
    <source>
        <dbReference type="SMART" id="SM00363"/>
    </source>
</evidence>
<dbReference type="Gene3D" id="3.10.290.10">
    <property type="entry name" value="RNA-binding S4 domain"/>
    <property type="match status" value="1"/>
</dbReference>
<accession>A0A1D7XKT7</accession>
<organism evidence="3 4">
    <name type="scientific">Clostridium taeniosporum</name>
    <dbReference type="NCBI Taxonomy" id="394958"/>
    <lineage>
        <taxon>Bacteria</taxon>
        <taxon>Bacillati</taxon>
        <taxon>Bacillota</taxon>
        <taxon>Clostridia</taxon>
        <taxon>Eubacteriales</taxon>
        <taxon>Clostridiaceae</taxon>
        <taxon>Clostridium</taxon>
    </lineage>
</organism>
<dbReference type="InterPro" id="IPR002942">
    <property type="entry name" value="S4_RNA-bd"/>
</dbReference>
<dbReference type="PROSITE" id="PS50889">
    <property type="entry name" value="S4"/>
    <property type="match status" value="1"/>
</dbReference>
<dbReference type="Pfam" id="PF17774">
    <property type="entry name" value="YlmH_RBD"/>
    <property type="match status" value="1"/>
</dbReference>
<evidence type="ECO:0000313" key="3">
    <source>
        <dbReference type="EMBL" id="AOR23934.1"/>
    </source>
</evidence>
<dbReference type="GO" id="GO:0003723">
    <property type="term" value="F:RNA binding"/>
    <property type="evidence" value="ECO:0007669"/>
    <property type="project" value="UniProtKB-KW"/>
</dbReference>
<name>A0A1D7XKT7_9CLOT</name>
<sequence>MKEIINKYFLEEDKIQALNLYEKYMLAKNKDITIFSNCFYSPKIWKWFKKNCESSDFKVTCEGIFKDSERKMISFNNVYETSFPIRLLKVEGKSKFSKLEHKDFLGGILSLGIERNKIGDLIVEDNVCYLPIHEDILNFLLYNVDKIGKTPCCITEIQNKGDLPQIKFKEEVILVSSLRIDGIVSKISKLSRAKAQMVIDQGQVLIDYTKIKDKSYEVKRDERIIIRGTGKFIVGEVIGSSKSGKYKLIIKKYT</sequence>
<dbReference type="RefSeq" id="WP_069680074.1">
    <property type="nucleotide sequence ID" value="NZ_CP017253.2"/>
</dbReference>
<gene>
    <name evidence="3" type="ORF">BGI42_09440</name>
</gene>
<dbReference type="SUPFAM" id="SSF55174">
    <property type="entry name" value="Alpha-L RNA-binding motif"/>
    <property type="match status" value="1"/>
</dbReference>
<evidence type="ECO:0000256" key="1">
    <source>
        <dbReference type="PROSITE-ProRule" id="PRU00182"/>
    </source>
</evidence>
<dbReference type="InterPro" id="IPR040591">
    <property type="entry name" value="RqcP2_RBD"/>
</dbReference>
<dbReference type="Proteomes" id="UP000094652">
    <property type="component" value="Chromosome"/>
</dbReference>
<dbReference type="STRING" id="394958.BGI42_09440"/>
<dbReference type="EMBL" id="CP017253">
    <property type="protein sequence ID" value="AOR23934.1"/>
    <property type="molecule type" value="Genomic_DNA"/>
</dbReference>
<keyword evidence="4" id="KW-1185">Reference proteome</keyword>
<dbReference type="CDD" id="cd00165">
    <property type="entry name" value="S4"/>
    <property type="match status" value="1"/>
</dbReference>
<dbReference type="Pfam" id="PF01479">
    <property type="entry name" value="S4"/>
    <property type="match status" value="1"/>
</dbReference>
<protein>
    <submittedName>
        <fullName evidence="3">RNA-binding protein</fullName>
    </submittedName>
</protein>
<keyword evidence="1" id="KW-0694">RNA-binding</keyword>